<feature type="domain" description="UspA" evidence="2">
    <location>
        <begin position="2"/>
        <end position="128"/>
    </location>
</feature>
<evidence type="ECO:0000313" key="3">
    <source>
        <dbReference type="EMBL" id="OIJ24377.1"/>
    </source>
</evidence>
<dbReference type="PANTHER" id="PTHR46268">
    <property type="entry name" value="STRESS RESPONSE PROTEIN NHAX"/>
    <property type="match status" value="1"/>
</dbReference>
<evidence type="ECO:0000259" key="2">
    <source>
        <dbReference type="Pfam" id="PF00582"/>
    </source>
</evidence>
<dbReference type="InterPro" id="IPR006015">
    <property type="entry name" value="Universal_stress_UspA"/>
</dbReference>
<comment type="similarity">
    <text evidence="1">Belongs to the universal stress protein A family.</text>
</comment>
<sequence>MTVIVGYMPGDAGERVLAGAVREARTRGASLLLVNSSTGGAYADRGLVPAADLEAVRQRLAADGLEVDVRQYAEAVSVAETLIDEAERVSADLVVVGLRRRSRTGKFLLGSTAQTVLLRAPCDVLAIRIPTDD</sequence>
<dbReference type="STRING" id="1844.UG56_023105"/>
<dbReference type="AlphaFoldDB" id="A0A1J4N1X2"/>
<dbReference type="PANTHER" id="PTHR46268:SF6">
    <property type="entry name" value="UNIVERSAL STRESS PROTEIN UP12"/>
    <property type="match status" value="1"/>
</dbReference>
<dbReference type="InterPro" id="IPR006016">
    <property type="entry name" value="UspA"/>
</dbReference>
<dbReference type="EMBL" id="JZDQ02000040">
    <property type="protein sequence ID" value="OIJ24377.1"/>
    <property type="molecule type" value="Genomic_DNA"/>
</dbReference>
<name>A0A1J4N1X2_9ACTN</name>
<dbReference type="SUPFAM" id="SSF52402">
    <property type="entry name" value="Adenine nucleotide alpha hydrolases-like"/>
    <property type="match status" value="1"/>
</dbReference>
<dbReference type="Gene3D" id="3.40.50.620">
    <property type="entry name" value="HUPs"/>
    <property type="match status" value="1"/>
</dbReference>
<accession>A0A1J4N1X2</accession>
<dbReference type="Pfam" id="PF00582">
    <property type="entry name" value="Usp"/>
    <property type="match status" value="1"/>
</dbReference>
<dbReference type="CDD" id="cd00293">
    <property type="entry name" value="USP-like"/>
    <property type="match status" value="1"/>
</dbReference>
<gene>
    <name evidence="3" type="ORF">UG56_023105</name>
</gene>
<organism evidence="3 4">
    <name type="scientific">Nocardioides luteus</name>
    <dbReference type="NCBI Taxonomy" id="1844"/>
    <lineage>
        <taxon>Bacteria</taxon>
        <taxon>Bacillati</taxon>
        <taxon>Actinomycetota</taxon>
        <taxon>Actinomycetes</taxon>
        <taxon>Propionibacteriales</taxon>
        <taxon>Nocardioidaceae</taxon>
        <taxon>Nocardioides</taxon>
    </lineage>
</organism>
<evidence type="ECO:0000256" key="1">
    <source>
        <dbReference type="ARBA" id="ARBA00008791"/>
    </source>
</evidence>
<evidence type="ECO:0000313" key="4">
    <source>
        <dbReference type="Proteomes" id="UP000033772"/>
    </source>
</evidence>
<protein>
    <recommendedName>
        <fullName evidence="2">UspA domain-containing protein</fullName>
    </recommendedName>
</protein>
<proteinExistence type="inferred from homology"/>
<dbReference type="PRINTS" id="PR01438">
    <property type="entry name" value="UNVRSLSTRESS"/>
</dbReference>
<keyword evidence="4" id="KW-1185">Reference proteome</keyword>
<dbReference type="InterPro" id="IPR014729">
    <property type="entry name" value="Rossmann-like_a/b/a_fold"/>
</dbReference>
<dbReference type="RefSeq" id="WP_045547526.1">
    <property type="nucleotide sequence ID" value="NZ_JZDQ02000040.1"/>
</dbReference>
<comment type="caution">
    <text evidence="3">The sequence shown here is derived from an EMBL/GenBank/DDBJ whole genome shotgun (WGS) entry which is preliminary data.</text>
</comment>
<reference evidence="3" key="1">
    <citation type="submission" date="2016-10" db="EMBL/GenBank/DDBJ databases">
        <title>Draft Genome Sequence of Nocardioides luteus Strain BAFB, an Alkane-Degrading Bacterium Isolated from JP-7 Polluted Soil.</title>
        <authorList>
            <person name="Brown L."/>
            <person name="Ruiz O.N."/>
            <person name="Gunasekera T."/>
        </authorList>
    </citation>
    <scope>NUCLEOTIDE SEQUENCE [LARGE SCALE GENOMIC DNA]</scope>
    <source>
        <strain evidence="3">BAFB</strain>
    </source>
</reference>
<dbReference type="Proteomes" id="UP000033772">
    <property type="component" value="Unassembled WGS sequence"/>
</dbReference>
<dbReference type="OrthoDB" id="5419113at2"/>